<organism evidence="1">
    <name type="scientific">Arion vulgaris</name>
    <dbReference type="NCBI Taxonomy" id="1028688"/>
    <lineage>
        <taxon>Eukaryota</taxon>
        <taxon>Metazoa</taxon>
        <taxon>Spiralia</taxon>
        <taxon>Lophotrochozoa</taxon>
        <taxon>Mollusca</taxon>
        <taxon>Gastropoda</taxon>
        <taxon>Heterobranchia</taxon>
        <taxon>Euthyneura</taxon>
        <taxon>Panpulmonata</taxon>
        <taxon>Eupulmonata</taxon>
        <taxon>Stylommatophora</taxon>
        <taxon>Helicina</taxon>
        <taxon>Arionoidea</taxon>
        <taxon>Arionidae</taxon>
        <taxon>Arion</taxon>
    </lineage>
</organism>
<proteinExistence type="predicted"/>
<evidence type="ECO:0000313" key="1">
    <source>
        <dbReference type="EMBL" id="CEK53281.1"/>
    </source>
</evidence>
<gene>
    <name evidence="1" type="primary">ORF19740</name>
</gene>
<dbReference type="AlphaFoldDB" id="A0A0B6YBT2"/>
<feature type="non-terminal residue" evidence="1">
    <location>
        <position position="1"/>
    </location>
</feature>
<dbReference type="EMBL" id="HACG01006416">
    <property type="protein sequence ID" value="CEK53281.1"/>
    <property type="molecule type" value="Transcribed_RNA"/>
</dbReference>
<protein>
    <submittedName>
        <fullName evidence="1">Uncharacterized protein</fullName>
    </submittedName>
</protein>
<name>A0A0B6YBT2_9EUPU</name>
<accession>A0A0B6YBT2</accession>
<sequence length="69" mass="7804">FWIFNEKLRTASCLQMLHCYKTCASLAALLVPNPQKPAHIVSSEEDAREISCRDEDFAAQHSSEPQLIN</sequence>
<reference evidence="1" key="1">
    <citation type="submission" date="2014-12" db="EMBL/GenBank/DDBJ databases">
        <title>Insight into the proteome of Arion vulgaris.</title>
        <authorList>
            <person name="Aradska J."/>
            <person name="Bulat T."/>
            <person name="Smidak R."/>
            <person name="Sarate P."/>
            <person name="Gangsoo J."/>
            <person name="Sialana F."/>
            <person name="Bilban M."/>
            <person name="Lubec G."/>
        </authorList>
    </citation>
    <scope>NUCLEOTIDE SEQUENCE</scope>
    <source>
        <tissue evidence="1">Skin</tissue>
    </source>
</reference>